<dbReference type="InterPro" id="IPR050713">
    <property type="entry name" value="RTP_Phos/Ushers"/>
</dbReference>
<dbReference type="EMBL" id="CADEPI010000008">
    <property type="protein sequence ID" value="CAB3362171.1"/>
    <property type="molecule type" value="Genomic_DNA"/>
</dbReference>
<keyword evidence="6" id="KW-1185">Reference proteome</keyword>
<organism evidence="5 6">
    <name type="scientific">Cloeon dipterum</name>
    <dbReference type="NCBI Taxonomy" id="197152"/>
    <lineage>
        <taxon>Eukaryota</taxon>
        <taxon>Metazoa</taxon>
        <taxon>Ecdysozoa</taxon>
        <taxon>Arthropoda</taxon>
        <taxon>Hexapoda</taxon>
        <taxon>Insecta</taxon>
        <taxon>Pterygota</taxon>
        <taxon>Palaeoptera</taxon>
        <taxon>Ephemeroptera</taxon>
        <taxon>Pisciforma</taxon>
        <taxon>Baetidae</taxon>
        <taxon>Cloeon</taxon>
    </lineage>
</organism>
<evidence type="ECO:0000256" key="2">
    <source>
        <dbReference type="SAM" id="MobiDB-lite"/>
    </source>
</evidence>
<feature type="region of interest" description="Disordered" evidence="2">
    <location>
        <begin position="1381"/>
        <end position="1404"/>
    </location>
</feature>
<dbReference type="PANTHER" id="PTHR46957">
    <property type="entry name" value="CYTOKINE RECEPTOR"/>
    <property type="match status" value="1"/>
</dbReference>
<dbReference type="PANTHER" id="PTHR46957:SF3">
    <property type="entry name" value="CYTOKINE RECEPTOR"/>
    <property type="match status" value="1"/>
</dbReference>
<reference evidence="5 6" key="1">
    <citation type="submission" date="2020-04" db="EMBL/GenBank/DDBJ databases">
        <authorList>
            <person name="Alioto T."/>
            <person name="Alioto T."/>
            <person name="Gomez Garrido J."/>
        </authorList>
    </citation>
    <scope>NUCLEOTIDE SEQUENCE [LARGE SCALE GENOMIC DNA]</scope>
</reference>
<accession>A0A8S1C1Y7</accession>
<dbReference type="InterPro" id="IPR013087">
    <property type="entry name" value="Znf_C2H2_type"/>
</dbReference>
<evidence type="ECO:0008006" key="7">
    <source>
        <dbReference type="Google" id="ProtNLM"/>
    </source>
</evidence>
<feature type="region of interest" description="Disordered" evidence="2">
    <location>
        <begin position="310"/>
        <end position="346"/>
    </location>
</feature>
<sequence>GQENLFLEPLTFEVPSTKLELTSGGGELNVTGLQPSTEYSVQVSALTRRGEGEKSKPVMGTTPGGVPNKPTLEIRLLDEGEGLGVGVELEWSKPSNPHGELLGYRLRYGARQDDQHEGGQPMLYTDEDIVGAHTLQHRVQGLEHGTMYEFRLAGVTAAGVGQEAVERLPTPEGAPAGPPTNLSVDFQTPDVVALTWSPPMANLRRGRVLRYTAQLYKVEDHSAPVGERNVTLPKAVFVGLEENTEYSFQPMDVDIDPWTGPASPWRHQKQPPDITLAIHMLDEETITNFGDPWTNCCLCSFYPSLVTSKNPPCRVPPSPAAGRRLDQPRNGRLAGKGRSHRSVRTNSCISPSRMEVDSAEVDRVEVDPQAMVEAVMEIPEIAATGTDENALDSQDSPDVPEKADDPDYEPEVIPLEDEEESELSLAERLHTRRRRRGRSRKGRFEPSYVPQILPRRTRRSVTTEPVVQHPKVVRTYSKNSNINQHCTLVMECDSEDLSDAQLAFQMECKREFNQAQDKINEMIKNKTILFQAKHTMVLQNAMTNHATMRTVQTKITLPKTAPNVVKVNPLTSSQISPLQPNILRTQTRQNIIIPATGQTGNVTYLLPGGKTGTVLRTFAPGQTVRLAGPKIMTTMHSAPTPIAPAPIVPTPISTVAIAPMPNQLGASAETVDLTLEDTVDSREISFNKLSGKTFPSLVVMARPNLRAKEMTPSVVAKDRSTLDAKVKMVLVHSPAKFTEWLIQQGLVRSEQVCSMHRDQYGNSIKLKLGMYSDNTKFPFSGGYVWISECCPQKFVSVFSGSLFESSPHPPTVLLKLIYHWCCQTSVNNVVQWVKVDNFYVKNFYTLVRAVCTAAIHTKLGHIGGIKSYVEVGVISLGTTTQDGHQRQVKVEVLGVMDYENKKVRLMAVEPMAESERNLRRRFSKILEPLSSWVHPASTILTDFSIDKSTLQALGFNNVYQNIASETGTMLGGQRRNNANIMDYLRKVVPKIFLNTLSLLNRNLIQQFLDELTWRESWGYSPPQAFDNIIAHLAEQTKVDYGEPLVTRLGKVAVNPFNTWNYLEQSRLFASSLPVLTQLAPTPDFDVTPSALCEVQYAPGPAHSKRPRAQKTPQPIVNEKNLNASAASAIKRVKLNTSAQTYLDAYYYADMAGQSALTITDQDSGFNVKCIICPNTFYNNVALQKHLISHVVYETNDIQKLAKDIFCPYCLKKLTTQAQLISHKKDSHMLNTASTSCCICQKKFPVRAHLIQHMHKSHVASEIPYRCHICHFRSSVHHKVVDHYYETHTGGGSLQCPLCLKVYYASGPRSRSSTSNLMSFYQHLVGHKRQSNRRKCERCCLTFQQSKHVYEHEDQDHRSMKSAARVIPVVSTESNPTIIIPTPTCPPPVSQADKAGDTTWGSTSSPRVTNYTKWPHNPELNIRISGNKFKCIECKRSMNPDEDMDHFRLVVIFFNH</sequence>
<dbReference type="Gene3D" id="2.60.40.10">
    <property type="entry name" value="Immunoglobulins"/>
    <property type="match status" value="3"/>
</dbReference>
<evidence type="ECO:0000313" key="6">
    <source>
        <dbReference type="Proteomes" id="UP000494165"/>
    </source>
</evidence>
<dbReference type="GO" id="GO:0008270">
    <property type="term" value="F:zinc ion binding"/>
    <property type="evidence" value="ECO:0007669"/>
    <property type="project" value="UniProtKB-KW"/>
</dbReference>
<feature type="region of interest" description="Disordered" evidence="2">
    <location>
        <begin position="382"/>
        <end position="425"/>
    </location>
</feature>
<proteinExistence type="predicted"/>
<dbReference type="PROSITE" id="PS50157">
    <property type="entry name" value="ZINC_FINGER_C2H2_2"/>
    <property type="match status" value="1"/>
</dbReference>
<evidence type="ECO:0000259" key="4">
    <source>
        <dbReference type="PROSITE" id="PS50853"/>
    </source>
</evidence>
<keyword evidence="1" id="KW-0479">Metal-binding</keyword>
<dbReference type="InterPro" id="IPR008598">
    <property type="entry name" value="Di19_Zn-bd"/>
</dbReference>
<dbReference type="Pfam" id="PF05605">
    <property type="entry name" value="zf-Di19"/>
    <property type="match status" value="1"/>
</dbReference>
<dbReference type="InterPro" id="IPR013783">
    <property type="entry name" value="Ig-like_fold"/>
</dbReference>
<dbReference type="InterPro" id="IPR003961">
    <property type="entry name" value="FN3_dom"/>
</dbReference>
<evidence type="ECO:0000259" key="3">
    <source>
        <dbReference type="PROSITE" id="PS50157"/>
    </source>
</evidence>
<dbReference type="GO" id="GO:0016020">
    <property type="term" value="C:membrane"/>
    <property type="evidence" value="ECO:0007669"/>
    <property type="project" value="UniProtKB-SubCell"/>
</dbReference>
<feature type="domain" description="Fibronectin type-III" evidence="4">
    <location>
        <begin position="1"/>
        <end position="65"/>
    </location>
</feature>
<dbReference type="Pfam" id="PF00041">
    <property type="entry name" value="fn3"/>
    <property type="match status" value="2"/>
</dbReference>
<keyword evidence="1" id="KW-0863">Zinc-finger</keyword>
<feature type="non-terminal residue" evidence="5">
    <location>
        <position position="1"/>
    </location>
</feature>
<dbReference type="InterPro" id="IPR036116">
    <property type="entry name" value="FN3_sf"/>
</dbReference>
<dbReference type="PROSITE" id="PS50853">
    <property type="entry name" value="FN3"/>
    <property type="match status" value="3"/>
</dbReference>
<dbReference type="SMART" id="SM00355">
    <property type="entry name" value="ZnF_C2H2"/>
    <property type="match status" value="6"/>
</dbReference>
<dbReference type="SUPFAM" id="SSF49265">
    <property type="entry name" value="Fibronectin type III"/>
    <property type="match status" value="2"/>
</dbReference>
<dbReference type="Proteomes" id="UP000494165">
    <property type="component" value="Unassembled WGS sequence"/>
</dbReference>
<dbReference type="SMART" id="SM00060">
    <property type="entry name" value="FN3"/>
    <property type="match status" value="3"/>
</dbReference>
<feature type="domain" description="Fibronectin type-III" evidence="4">
    <location>
        <begin position="178"/>
        <end position="273"/>
    </location>
</feature>
<name>A0A8S1C1Y7_9INSE</name>
<dbReference type="OrthoDB" id="10032537at2759"/>
<feature type="domain" description="Fibronectin type-III" evidence="4">
    <location>
        <begin position="70"/>
        <end position="174"/>
    </location>
</feature>
<keyword evidence="1" id="KW-0862">Zinc</keyword>
<feature type="compositionally biased region" description="Acidic residues" evidence="2">
    <location>
        <begin position="406"/>
        <end position="422"/>
    </location>
</feature>
<protein>
    <recommendedName>
        <fullName evidence="7">Fibronectin type-III domain-containing protein</fullName>
    </recommendedName>
</protein>
<dbReference type="CDD" id="cd00063">
    <property type="entry name" value="FN3"/>
    <property type="match status" value="3"/>
</dbReference>
<comment type="caution">
    <text evidence="5">The sequence shown here is derived from an EMBL/GenBank/DDBJ whole genome shotgun (WGS) entry which is preliminary data.</text>
</comment>
<evidence type="ECO:0000256" key="1">
    <source>
        <dbReference type="PROSITE-ProRule" id="PRU00042"/>
    </source>
</evidence>
<evidence type="ECO:0000313" key="5">
    <source>
        <dbReference type="EMBL" id="CAB3362171.1"/>
    </source>
</evidence>
<dbReference type="Gene3D" id="3.30.160.60">
    <property type="entry name" value="Classic Zinc Finger"/>
    <property type="match status" value="2"/>
</dbReference>
<feature type="domain" description="C2H2-type" evidence="3">
    <location>
        <begin position="1234"/>
        <end position="1262"/>
    </location>
</feature>
<gene>
    <name evidence="5" type="ORF">CLODIP_2_CD04971</name>
</gene>
<dbReference type="PROSITE" id="PS00028">
    <property type="entry name" value="ZINC_FINGER_C2H2_1"/>
    <property type="match status" value="4"/>
</dbReference>